<dbReference type="EMBL" id="JARQDZ010000003">
    <property type="protein sequence ID" value="MDT2982752.1"/>
    <property type="molecule type" value="Genomic_DNA"/>
</dbReference>
<dbReference type="AlphaFoldDB" id="A0ABD5FLP3"/>
<organism evidence="1 2">
    <name type="scientific">Enterococcus casseliflavus</name>
    <name type="common">Enterococcus flavescens</name>
    <dbReference type="NCBI Taxonomy" id="37734"/>
    <lineage>
        <taxon>Bacteria</taxon>
        <taxon>Bacillati</taxon>
        <taxon>Bacillota</taxon>
        <taxon>Bacilli</taxon>
        <taxon>Lactobacillales</taxon>
        <taxon>Enterococcaceae</taxon>
        <taxon>Enterococcus</taxon>
    </lineage>
</organism>
<evidence type="ECO:0000313" key="1">
    <source>
        <dbReference type="EMBL" id="MDT2982752.1"/>
    </source>
</evidence>
<dbReference type="RefSeq" id="WP_311957353.1">
    <property type="nucleotide sequence ID" value="NZ_JARQDZ010000003.1"/>
</dbReference>
<dbReference type="Proteomes" id="UP001253851">
    <property type="component" value="Unassembled WGS sequence"/>
</dbReference>
<protein>
    <submittedName>
        <fullName evidence="1">Uncharacterized protein</fullName>
    </submittedName>
</protein>
<comment type="caution">
    <text evidence="1">The sequence shown here is derived from an EMBL/GenBank/DDBJ whole genome shotgun (WGS) entry which is preliminary data.</text>
</comment>
<gene>
    <name evidence="1" type="ORF">P7I34_08770</name>
</gene>
<proteinExistence type="predicted"/>
<name>A0ABD5FLP3_ENTCA</name>
<sequence length="121" mass="14159">MIKKVYAKLPDGTKKQVHSIDFSNQYVEVVDYMAFDGISEWCLDDVEIELFQQQLNENQRQVLGWLKTGHCDGDSVFEALERITYVYEDPKTEESLESLSPDQEVQVITTFMQWALEQEEE</sequence>
<accession>A0ABD5FLP3</accession>
<reference evidence="1 2" key="1">
    <citation type="submission" date="2023-03" db="EMBL/GenBank/DDBJ databases">
        <authorList>
            <person name="Shen W."/>
            <person name="Cai J."/>
        </authorList>
    </citation>
    <scope>NUCLEOTIDE SEQUENCE [LARGE SCALE GENOMIC DNA]</scope>
    <source>
        <strain evidence="1 2">B516</strain>
    </source>
</reference>
<evidence type="ECO:0000313" key="2">
    <source>
        <dbReference type="Proteomes" id="UP001253851"/>
    </source>
</evidence>